<dbReference type="Pfam" id="PF00905">
    <property type="entry name" value="Transpeptidase"/>
    <property type="match status" value="1"/>
</dbReference>
<dbReference type="PANTHER" id="PTHR30627">
    <property type="entry name" value="PEPTIDOGLYCAN D,D-TRANSPEPTIDASE"/>
    <property type="match status" value="1"/>
</dbReference>
<evidence type="ECO:0000259" key="11">
    <source>
        <dbReference type="Pfam" id="PF00905"/>
    </source>
</evidence>
<feature type="domain" description="Penicillin-binding protein dimerisation" evidence="12">
    <location>
        <begin position="134"/>
        <end position="199"/>
    </location>
</feature>
<dbReference type="InterPro" id="IPR005311">
    <property type="entry name" value="PBP_dimer"/>
</dbReference>
<keyword evidence="5" id="KW-0133">Cell shape</keyword>
<evidence type="ECO:0000256" key="2">
    <source>
        <dbReference type="ARBA" id="ARBA00004236"/>
    </source>
</evidence>
<dbReference type="Gene3D" id="3.90.1310.10">
    <property type="entry name" value="Penicillin-binding protein 2a (Domain 2)"/>
    <property type="match status" value="1"/>
</dbReference>
<dbReference type="GO" id="GO:0008360">
    <property type="term" value="P:regulation of cell shape"/>
    <property type="evidence" value="ECO:0007669"/>
    <property type="project" value="UniProtKB-KW"/>
</dbReference>
<proteinExistence type="predicted"/>
<evidence type="ECO:0000256" key="1">
    <source>
        <dbReference type="ARBA" id="ARBA00004167"/>
    </source>
</evidence>
<keyword evidence="7 10" id="KW-1133">Transmembrane helix</keyword>
<accession>A0A1G2UTZ2</accession>
<evidence type="ECO:0000259" key="12">
    <source>
        <dbReference type="Pfam" id="PF03717"/>
    </source>
</evidence>
<dbReference type="Pfam" id="PF03717">
    <property type="entry name" value="PBP_dimer"/>
    <property type="match status" value="1"/>
</dbReference>
<evidence type="ECO:0000256" key="8">
    <source>
        <dbReference type="ARBA" id="ARBA00023136"/>
    </source>
</evidence>
<dbReference type="GO" id="GO:0005886">
    <property type="term" value="C:plasma membrane"/>
    <property type="evidence" value="ECO:0007669"/>
    <property type="project" value="UniProtKB-SubCell"/>
</dbReference>
<evidence type="ECO:0000256" key="7">
    <source>
        <dbReference type="ARBA" id="ARBA00022989"/>
    </source>
</evidence>
<evidence type="ECO:0000313" key="14">
    <source>
        <dbReference type="Proteomes" id="UP000177154"/>
    </source>
</evidence>
<dbReference type="Gene3D" id="3.40.710.10">
    <property type="entry name" value="DD-peptidase/beta-lactamase superfamily"/>
    <property type="match status" value="1"/>
</dbReference>
<evidence type="ECO:0000313" key="13">
    <source>
        <dbReference type="EMBL" id="OHB12867.1"/>
    </source>
</evidence>
<dbReference type="EMBL" id="MHWR01000032">
    <property type="protein sequence ID" value="OHB12867.1"/>
    <property type="molecule type" value="Genomic_DNA"/>
</dbReference>
<dbReference type="InterPro" id="IPR001460">
    <property type="entry name" value="PCN-bd_Tpept"/>
</dbReference>
<dbReference type="GO" id="GO:0009252">
    <property type="term" value="P:peptidoglycan biosynthetic process"/>
    <property type="evidence" value="ECO:0007669"/>
    <property type="project" value="UniProtKB-KW"/>
</dbReference>
<reference evidence="13 14" key="1">
    <citation type="journal article" date="2016" name="Nat. Commun.">
        <title>Thousands of microbial genomes shed light on interconnected biogeochemical processes in an aquifer system.</title>
        <authorList>
            <person name="Anantharaman K."/>
            <person name="Brown C.T."/>
            <person name="Hug L.A."/>
            <person name="Sharon I."/>
            <person name="Castelle C.J."/>
            <person name="Probst A.J."/>
            <person name="Thomas B.C."/>
            <person name="Singh A."/>
            <person name="Wilkins M.J."/>
            <person name="Karaoz U."/>
            <person name="Brodie E.L."/>
            <person name="Williams K.H."/>
            <person name="Hubbard S.S."/>
            <person name="Banfield J.F."/>
        </authorList>
    </citation>
    <scope>NUCLEOTIDE SEQUENCE [LARGE SCALE GENOMIC DNA]</scope>
</reference>
<dbReference type="GO" id="GO:0071972">
    <property type="term" value="F:peptidoglycan L,D-transpeptidase activity"/>
    <property type="evidence" value="ECO:0007669"/>
    <property type="project" value="TreeGrafter"/>
</dbReference>
<dbReference type="SUPFAM" id="SSF56601">
    <property type="entry name" value="beta-lactamase/transpeptidase-like"/>
    <property type="match status" value="1"/>
</dbReference>
<organism evidence="13 14">
    <name type="scientific">Candidatus Zambryskibacteria bacterium RIFCSPLOWO2_12_39_8</name>
    <dbReference type="NCBI Taxonomy" id="1802774"/>
    <lineage>
        <taxon>Bacteria</taxon>
        <taxon>Candidatus Zambryskiibacteriota</taxon>
    </lineage>
</organism>
<dbReference type="AlphaFoldDB" id="A0A1G2UTZ2"/>
<gene>
    <name evidence="13" type="ORF">A2Y49_01245</name>
</gene>
<comment type="subcellular location">
    <subcellularLocation>
        <location evidence="2">Cell membrane</location>
    </subcellularLocation>
    <subcellularLocation>
        <location evidence="1">Membrane</location>
        <topology evidence="1">Single-pass membrane protein</topology>
    </subcellularLocation>
</comment>
<dbReference type="SUPFAM" id="SSF56519">
    <property type="entry name" value="Penicillin binding protein dimerisation domain"/>
    <property type="match status" value="1"/>
</dbReference>
<dbReference type="Proteomes" id="UP000177154">
    <property type="component" value="Unassembled WGS sequence"/>
</dbReference>
<feature type="domain" description="Penicillin-binding protein transpeptidase" evidence="11">
    <location>
        <begin position="239"/>
        <end position="548"/>
    </location>
</feature>
<sequence>GLMLKQFIRKIKRQLDSPIYFSGKYQDINPEDIFLDSTNLPGFEEHRFEGRIEKPMGQKTFFAMKIILTVIILALVSKLWVLGIKQGNIYTQISENNRLEQTLIFANRGLIYDRNMLELANNAIKKVDGAFAGRYYVPIKGLAHTVGYLKYPLSDKSGIYYEENYRGRDGVERAFNDLLSGTNGLKLRETDVFGNITSESVIEKPKDGSPIVLSIDAYLTEALHKAIGSLAKDKGFVGGAGVLMDVNTGEILAMTSFPEYDQNILTNGTDRETINLWVNNSSKVFLNRTIGGLYTPGSILKPIVALAALNEKIISPTKKILSTGSIIVPNPYDPSKPSIFKDWKAHGWTNMREALAVSSDTYFYSIGGGYEDQKGLGISSLDKYFQIFSLTEKTGIELSGEVEGVIPTPEWKKEKFDGEIWRLGDTYITAIGQYGTQVTPLNAARFIAVIANGGRVLTPSLLKGGNPKSVEHLVEFDNADWEIVREGMREGVTYGTSVGLNVPYVKTAAKTGTAEVGSAKLYVNSWSVGFFPFEHPRFAWAVVMERGPSLNTFGATFVVRQLFDWMAINTPEYFE</sequence>
<feature type="transmembrane region" description="Helical" evidence="10">
    <location>
        <begin position="61"/>
        <end position="82"/>
    </location>
</feature>
<keyword evidence="9" id="KW-0961">Cell wall biogenesis/degradation</keyword>
<dbReference type="InterPro" id="IPR036138">
    <property type="entry name" value="PBP_dimer_sf"/>
</dbReference>
<evidence type="ECO:0000256" key="6">
    <source>
        <dbReference type="ARBA" id="ARBA00022984"/>
    </source>
</evidence>
<keyword evidence="8 10" id="KW-0472">Membrane</keyword>
<evidence type="ECO:0000256" key="10">
    <source>
        <dbReference type="SAM" id="Phobius"/>
    </source>
</evidence>
<evidence type="ECO:0000256" key="9">
    <source>
        <dbReference type="ARBA" id="ARBA00023316"/>
    </source>
</evidence>
<dbReference type="GO" id="GO:0008658">
    <property type="term" value="F:penicillin binding"/>
    <property type="evidence" value="ECO:0007669"/>
    <property type="project" value="InterPro"/>
</dbReference>
<evidence type="ECO:0008006" key="15">
    <source>
        <dbReference type="Google" id="ProtNLM"/>
    </source>
</evidence>
<dbReference type="InterPro" id="IPR012338">
    <property type="entry name" value="Beta-lactam/transpept-like"/>
</dbReference>
<feature type="non-terminal residue" evidence="13">
    <location>
        <position position="1"/>
    </location>
</feature>
<dbReference type="InterPro" id="IPR050515">
    <property type="entry name" value="Beta-lactam/transpept"/>
</dbReference>
<dbReference type="GO" id="GO:0071555">
    <property type="term" value="P:cell wall organization"/>
    <property type="evidence" value="ECO:0007669"/>
    <property type="project" value="UniProtKB-KW"/>
</dbReference>
<evidence type="ECO:0000256" key="4">
    <source>
        <dbReference type="ARBA" id="ARBA00022692"/>
    </source>
</evidence>
<name>A0A1G2UTZ2_9BACT</name>
<keyword evidence="4 10" id="KW-0812">Transmembrane</keyword>
<protein>
    <recommendedName>
        <fullName evidence="15">Penicillin-binding protein 2</fullName>
    </recommendedName>
</protein>
<evidence type="ECO:0000256" key="5">
    <source>
        <dbReference type="ARBA" id="ARBA00022960"/>
    </source>
</evidence>
<evidence type="ECO:0000256" key="3">
    <source>
        <dbReference type="ARBA" id="ARBA00022475"/>
    </source>
</evidence>
<dbReference type="PANTHER" id="PTHR30627:SF2">
    <property type="entry name" value="PEPTIDOGLYCAN D,D-TRANSPEPTIDASE MRDA"/>
    <property type="match status" value="1"/>
</dbReference>
<keyword evidence="6" id="KW-0573">Peptidoglycan synthesis</keyword>
<comment type="caution">
    <text evidence="13">The sequence shown here is derived from an EMBL/GenBank/DDBJ whole genome shotgun (WGS) entry which is preliminary data.</text>
</comment>
<keyword evidence="3" id="KW-1003">Cell membrane</keyword>